<sequence length="705" mass="71966">MFRSSADRRPAKAGGSGSQHGAYASQNTSATSFSVGGGGAADIAASPSRPSESPSRASTSASSGAAVKPPYERHASQPGSTSHSGLKAHRRLASRFAASVRRTLATSDMLLDLQPDAAGAGASASTSRSQIATSPASLSTSMSYPYVEDARSGRGSNTSLSQTNSSHHEQTSLHQHSSASRHRSPHSLESEPRSARSRGFGTRADGQRGSSVSAATVAPASHASTSSPSSPMDLCSNSAATLRAATDDNSSSRKLRALRTLSAHTVLSPSNAAALRLAPETGSASIQSNRSPEDPAQDLAGPAPHRRQVSPLPPNFARPVQAQNVAGSPRHLSPTSALAGRRPTAQAPSLDISSANSARSSPYASPAASLASPASLRQHSLPGDSASTTGRASSSRTPQDRSRRASQHDSGSACLAKETSGASMLPSSSGRTIVQSSSAIASPAMSPSTSAAGASAFDHAIGGAQAAVDTSEMEMLEEPPSPAPSHAGSSNSSRQDSGSGATSPSARGFARVRRSISLSDDSSAFRQVLAAGPDRPSSVQPRRVDSSSSDSSFHHPSSQSVSKKRGMRSRSGTQGSVSSVLSVAASLAPIPVLISPDAAREISTAENEAELDDTDSRKRISLNIVPCAPGTDLDARGSKGKLTHLITTADGREVYAIRQRRAGIAVGLGMGWLPAPAATRLDLHRNGRSGVSAPDSSSTRLENGT</sequence>
<keyword evidence="3" id="KW-1185">Reference proteome</keyword>
<feature type="compositionally biased region" description="Basic and acidic residues" evidence="1">
    <location>
        <begin position="398"/>
        <end position="407"/>
    </location>
</feature>
<dbReference type="Proteomes" id="UP000245783">
    <property type="component" value="Unassembled WGS sequence"/>
</dbReference>
<dbReference type="EMBL" id="KZ819373">
    <property type="protein sequence ID" value="PWN43048.1"/>
    <property type="molecule type" value="Genomic_DNA"/>
</dbReference>
<feature type="compositionally biased region" description="Polar residues" evidence="1">
    <location>
        <begin position="420"/>
        <end position="435"/>
    </location>
</feature>
<feature type="compositionally biased region" description="Basic and acidic residues" evidence="1">
    <location>
        <begin position="1"/>
        <end position="10"/>
    </location>
</feature>
<organism evidence="2 3">
    <name type="scientific">Ceraceosorus guamensis</name>
    <dbReference type="NCBI Taxonomy" id="1522189"/>
    <lineage>
        <taxon>Eukaryota</taxon>
        <taxon>Fungi</taxon>
        <taxon>Dikarya</taxon>
        <taxon>Basidiomycota</taxon>
        <taxon>Ustilaginomycotina</taxon>
        <taxon>Exobasidiomycetes</taxon>
        <taxon>Ceraceosorales</taxon>
        <taxon>Ceraceosoraceae</taxon>
        <taxon>Ceraceosorus</taxon>
    </lineage>
</organism>
<feature type="compositionally biased region" description="Polar residues" evidence="1">
    <location>
        <begin position="126"/>
        <end position="143"/>
    </location>
</feature>
<evidence type="ECO:0000313" key="2">
    <source>
        <dbReference type="EMBL" id="PWN43048.1"/>
    </source>
</evidence>
<feature type="compositionally biased region" description="Low complexity" evidence="1">
    <location>
        <begin position="44"/>
        <end position="66"/>
    </location>
</feature>
<feature type="compositionally biased region" description="Polar residues" evidence="1">
    <location>
        <begin position="154"/>
        <end position="165"/>
    </location>
</feature>
<evidence type="ECO:0000256" key="1">
    <source>
        <dbReference type="SAM" id="MobiDB-lite"/>
    </source>
</evidence>
<feature type="region of interest" description="Disordered" evidence="1">
    <location>
        <begin position="117"/>
        <end position="235"/>
    </location>
</feature>
<protein>
    <submittedName>
        <fullName evidence="2">Uncharacterized protein</fullName>
    </submittedName>
</protein>
<feature type="region of interest" description="Disordered" evidence="1">
    <location>
        <begin position="529"/>
        <end position="576"/>
    </location>
</feature>
<reference evidence="2 3" key="1">
    <citation type="journal article" date="2018" name="Mol. Biol. Evol.">
        <title>Broad Genomic Sampling Reveals a Smut Pathogenic Ancestry of the Fungal Clade Ustilaginomycotina.</title>
        <authorList>
            <person name="Kijpornyongpan T."/>
            <person name="Mondo S.J."/>
            <person name="Barry K."/>
            <person name="Sandor L."/>
            <person name="Lee J."/>
            <person name="Lipzen A."/>
            <person name="Pangilinan J."/>
            <person name="LaButti K."/>
            <person name="Hainaut M."/>
            <person name="Henrissat B."/>
            <person name="Grigoriev I.V."/>
            <person name="Spatafora J.W."/>
            <person name="Aime M.C."/>
        </authorList>
    </citation>
    <scope>NUCLEOTIDE SEQUENCE [LARGE SCALE GENOMIC DNA]</scope>
    <source>
        <strain evidence="2 3">MCA 4658</strain>
    </source>
</reference>
<proteinExistence type="predicted"/>
<feature type="compositionally biased region" description="Polar residues" evidence="1">
    <location>
        <begin position="24"/>
        <end position="34"/>
    </location>
</feature>
<name>A0A316W1S9_9BASI</name>
<dbReference type="AlphaFoldDB" id="A0A316W1S9"/>
<evidence type="ECO:0000313" key="3">
    <source>
        <dbReference type="Proteomes" id="UP000245783"/>
    </source>
</evidence>
<dbReference type="InParanoid" id="A0A316W1S9"/>
<feature type="compositionally biased region" description="Low complexity" evidence="1">
    <location>
        <begin position="349"/>
        <end position="376"/>
    </location>
</feature>
<dbReference type="GeneID" id="37031886"/>
<feature type="compositionally biased region" description="Low complexity" evidence="1">
    <location>
        <begin position="535"/>
        <end position="561"/>
    </location>
</feature>
<feature type="compositionally biased region" description="Polar residues" evidence="1">
    <location>
        <begin position="694"/>
        <end position="705"/>
    </location>
</feature>
<feature type="compositionally biased region" description="Low complexity" evidence="1">
    <location>
        <begin position="484"/>
        <end position="500"/>
    </location>
</feature>
<gene>
    <name evidence="2" type="ORF">IE81DRAFT_101876</name>
</gene>
<feature type="region of interest" description="Disordered" evidence="1">
    <location>
        <begin position="1"/>
        <end position="89"/>
    </location>
</feature>
<feature type="compositionally biased region" description="Low complexity" evidence="1">
    <location>
        <begin position="385"/>
        <end position="397"/>
    </location>
</feature>
<feature type="region of interest" description="Disordered" evidence="1">
    <location>
        <begin position="279"/>
        <end position="509"/>
    </location>
</feature>
<dbReference type="OrthoDB" id="10553579at2759"/>
<feature type="region of interest" description="Disordered" evidence="1">
    <location>
        <begin position="684"/>
        <end position="705"/>
    </location>
</feature>
<dbReference type="RefSeq" id="XP_025370208.1">
    <property type="nucleotide sequence ID" value="XM_025510016.1"/>
</dbReference>
<accession>A0A316W1S9</accession>
<feature type="compositionally biased region" description="Low complexity" evidence="1">
    <location>
        <begin position="210"/>
        <end position="230"/>
    </location>
</feature>
<feature type="compositionally biased region" description="Low complexity" evidence="1">
    <location>
        <begin position="436"/>
        <end position="456"/>
    </location>
</feature>